<comment type="caution">
    <text evidence="1">The sequence shown here is derived from an EMBL/GenBank/DDBJ whole genome shotgun (WGS) entry which is preliminary data.</text>
</comment>
<gene>
    <name evidence="1" type="ORF">ABFW12_35205</name>
</gene>
<protein>
    <submittedName>
        <fullName evidence="1">Uncharacterized protein</fullName>
    </submittedName>
</protein>
<dbReference type="EMBL" id="JBDLOU010000207">
    <property type="protein sequence ID" value="MEX3743494.1"/>
    <property type="molecule type" value="Genomic_DNA"/>
</dbReference>
<accession>A0ABV3VQ38</accession>
<sequence length="114" mass="12609">MSIYTATICKDGDHHQVVVHWDDNDPNRFIYAPVTVTGQITEDTLAKAVAAQGFRIVSIGSDNVGRGHAYVSRIHSDRPFYDPISNGWYAYLSDQRKAAITAKYPQARVPGTGK</sequence>
<dbReference type="Proteomes" id="UP001558474">
    <property type="component" value="Unassembled WGS sequence"/>
</dbReference>
<keyword evidence="2" id="KW-1185">Reference proteome</keyword>
<evidence type="ECO:0000313" key="1">
    <source>
        <dbReference type="EMBL" id="MEX3743494.1"/>
    </source>
</evidence>
<reference evidence="1 2" key="1">
    <citation type="submission" date="2024-04" db="EMBL/GenBank/DDBJ databases">
        <title>Genomic Markers of Mycobacteria.</title>
        <authorList>
            <person name="Soliman M.S."/>
            <person name="Elkholy A."/>
            <person name="Soliman N.S."/>
            <person name="Abbas A."/>
            <person name="Khayrat S."/>
            <person name="Shawky S."/>
        </authorList>
    </citation>
    <scope>NUCLEOTIDE SEQUENCE [LARGE SCALE GENOMIC DNA]</scope>
    <source>
        <strain evidence="1 2">Egy-CU-AM5</strain>
    </source>
</reference>
<evidence type="ECO:0000313" key="2">
    <source>
        <dbReference type="Proteomes" id="UP001558474"/>
    </source>
</evidence>
<dbReference type="RefSeq" id="WP_368574819.1">
    <property type="nucleotide sequence ID" value="NZ_JBDLOU010000207.1"/>
</dbReference>
<proteinExistence type="predicted"/>
<organism evidence="1 2">
    <name type="scientific">Mycolicibacterium porcinum</name>
    <dbReference type="NCBI Taxonomy" id="39693"/>
    <lineage>
        <taxon>Bacteria</taxon>
        <taxon>Bacillati</taxon>
        <taxon>Actinomycetota</taxon>
        <taxon>Actinomycetes</taxon>
        <taxon>Mycobacteriales</taxon>
        <taxon>Mycobacteriaceae</taxon>
        <taxon>Mycolicibacterium</taxon>
    </lineage>
</organism>
<name>A0ABV3VQ38_9MYCO</name>